<feature type="transmembrane region" description="Helical" evidence="1">
    <location>
        <begin position="36"/>
        <end position="59"/>
    </location>
</feature>
<protein>
    <recommendedName>
        <fullName evidence="4">DUF4175 domain-containing protein</fullName>
    </recommendedName>
</protein>
<keyword evidence="3" id="KW-1185">Reference proteome</keyword>
<feature type="transmembrane region" description="Helical" evidence="1">
    <location>
        <begin position="12"/>
        <end position="30"/>
    </location>
</feature>
<proteinExistence type="predicted"/>
<evidence type="ECO:0008006" key="4">
    <source>
        <dbReference type="Google" id="ProtNLM"/>
    </source>
</evidence>
<gene>
    <name evidence="2" type="ORF">V2V91_13835</name>
</gene>
<name>A0ABU7V945_9MICO</name>
<dbReference type="Proteomes" id="UP001351900">
    <property type="component" value="Unassembled WGS sequence"/>
</dbReference>
<sequence length="64" mass="7026">MSAPEKGPLSAALSAVFLLCVICVLLWVAVTIIQAIWVWLLIGLLAAGLVWAVVVALRLRRDRW</sequence>
<keyword evidence="1" id="KW-0812">Transmembrane</keyword>
<keyword evidence="1" id="KW-0472">Membrane</keyword>
<accession>A0ABU7V945</accession>
<comment type="caution">
    <text evidence="2">The sequence shown here is derived from an EMBL/GenBank/DDBJ whole genome shotgun (WGS) entry which is preliminary data.</text>
</comment>
<evidence type="ECO:0000313" key="3">
    <source>
        <dbReference type="Proteomes" id="UP001351900"/>
    </source>
</evidence>
<evidence type="ECO:0000256" key="1">
    <source>
        <dbReference type="SAM" id="Phobius"/>
    </source>
</evidence>
<reference evidence="2 3" key="1">
    <citation type="submission" date="2024-01" db="EMBL/GenBank/DDBJ databases">
        <title>the genome sequence of strain Microbacterium schleiferi NBRC 15075.</title>
        <authorList>
            <person name="Ding Y."/>
            <person name="Zhang G."/>
        </authorList>
    </citation>
    <scope>NUCLEOTIDE SEQUENCE [LARGE SCALE GENOMIC DNA]</scope>
    <source>
        <strain evidence="2 3">NBRC 15075</strain>
    </source>
</reference>
<organism evidence="2 3">
    <name type="scientific">Microbacterium schleiferi</name>
    <dbReference type="NCBI Taxonomy" id="69362"/>
    <lineage>
        <taxon>Bacteria</taxon>
        <taxon>Bacillati</taxon>
        <taxon>Actinomycetota</taxon>
        <taxon>Actinomycetes</taxon>
        <taxon>Micrococcales</taxon>
        <taxon>Microbacteriaceae</taxon>
        <taxon>Microbacterium</taxon>
    </lineage>
</organism>
<evidence type="ECO:0000313" key="2">
    <source>
        <dbReference type="EMBL" id="MEF2256204.1"/>
    </source>
</evidence>
<dbReference type="RefSeq" id="WP_331792285.1">
    <property type="nucleotide sequence ID" value="NZ_BAAAUO010000001.1"/>
</dbReference>
<dbReference type="EMBL" id="JAZHOV010000008">
    <property type="protein sequence ID" value="MEF2256204.1"/>
    <property type="molecule type" value="Genomic_DNA"/>
</dbReference>
<keyword evidence="1" id="KW-1133">Transmembrane helix</keyword>